<name>A0A437Q9Z1_9GAMM</name>
<dbReference type="CDD" id="cd02791">
    <property type="entry name" value="MopB_CT_Nitrate-R-NapA-like"/>
    <property type="match status" value="1"/>
</dbReference>
<evidence type="ECO:0000256" key="5">
    <source>
        <dbReference type="ARBA" id="ARBA00022505"/>
    </source>
</evidence>
<organism evidence="12 13">
    <name type="scientific">Neptunomonas marina</name>
    <dbReference type="NCBI Taxonomy" id="1815562"/>
    <lineage>
        <taxon>Bacteria</taxon>
        <taxon>Pseudomonadati</taxon>
        <taxon>Pseudomonadota</taxon>
        <taxon>Gammaproteobacteria</taxon>
        <taxon>Oceanospirillales</taxon>
        <taxon>Oceanospirillaceae</taxon>
        <taxon>Neptunomonas</taxon>
    </lineage>
</organism>
<dbReference type="GO" id="GO:0016020">
    <property type="term" value="C:membrane"/>
    <property type="evidence" value="ECO:0007669"/>
    <property type="project" value="TreeGrafter"/>
</dbReference>
<dbReference type="InterPro" id="IPR007419">
    <property type="entry name" value="BFD-like_2Fe2S-bd_dom"/>
</dbReference>
<dbReference type="Gene3D" id="3.40.50.740">
    <property type="match status" value="1"/>
</dbReference>
<evidence type="ECO:0000256" key="2">
    <source>
        <dbReference type="ARBA" id="ARBA00001966"/>
    </source>
</evidence>
<evidence type="ECO:0000256" key="7">
    <source>
        <dbReference type="ARBA" id="ARBA00023002"/>
    </source>
</evidence>
<dbReference type="GO" id="GO:0045333">
    <property type="term" value="P:cellular respiration"/>
    <property type="evidence" value="ECO:0007669"/>
    <property type="project" value="UniProtKB-ARBA"/>
</dbReference>
<dbReference type="Pfam" id="PF04879">
    <property type="entry name" value="Molybdop_Fe4S4"/>
    <property type="match status" value="1"/>
</dbReference>
<evidence type="ECO:0000256" key="9">
    <source>
        <dbReference type="ARBA" id="ARBA00023014"/>
    </source>
</evidence>
<dbReference type="SUPFAM" id="SSF53706">
    <property type="entry name" value="Formate dehydrogenase/DMSO reductase, domains 1-3"/>
    <property type="match status" value="1"/>
</dbReference>
<dbReference type="AlphaFoldDB" id="A0A437Q9Z1"/>
<dbReference type="SMART" id="SM00926">
    <property type="entry name" value="Molybdop_Fe4S4"/>
    <property type="match status" value="1"/>
</dbReference>
<accession>A0A437Q9Z1</accession>
<dbReference type="PROSITE" id="PS51669">
    <property type="entry name" value="4FE4S_MOW_BIS_MGD"/>
    <property type="match status" value="1"/>
</dbReference>
<keyword evidence="8" id="KW-0408">Iron</keyword>
<dbReference type="CDD" id="cd02754">
    <property type="entry name" value="MopB_Nitrate-R-NapA-like"/>
    <property type="match status" value="1"/>
</dbReference>
<dbReference type="GO" id="GO:0016491">
    <property type="term" value="F:oxidoreductase activity"/>
    <property type="evidence" value="ECO:0007669"/>
    <property type="project" value="UniProtKB-KW"/>
</dbReference>
<protein>
    <submittedName>
        <fullName evidence="12">Nitrate reductase</fullName>
    </submittedName>
</protein>
<comment type="cofactor">
    <cofactor evidence="1">
        <name>Mo-bis(molybdopterin guanine dinucleotide)</name>
        <dbReference type="ChEBI" id="CHEBI:60539"/>
    </cofactor>
</comment>
<sequence>MKNKTTCPYCGVGCGVVADVQNNHVASVAGDTSHPANSGKLCVKGSSLDKVLGATGRLTQPKVNGVTTDWDNALNEVAGQLLRTMMMHGPDAIAFYLSGQLLTEDYYVANKLMKGFIGSANVDTNSRLCMSSAVVGYKRAFGADAVPCNYEDLERTDLLVLVGSNAAWNHPILFQRMRHAKAQRPEMRIVVIDPRRTATCDIADLHLAIQPGTDVLLFTGLLAYLAKHDALDESFIKQHTEQFDAALNIANDTAAHLPSVAQTCGVELAALEQFYQLFLTHHKVVSFYSQGVNQSSQGSNNANAIINCHLATGRLGYAGAGPFSITGQPNAMGGREVGGLANQLAAHMEFNEQDVDRVGRFWGAYNMATQEGLKAVDMFDAVASGKIKAIWIMGTNPAVSLPKSDAICAALKQCPLVIVSDCIANTDTQDYADICLPATGWSEKDGTVTNAERRISRQRALLPPLGEAKPDWWIISSVAKRMGFSHAFDYKNPRQIFTEHAALSGFENHGQRCFNISQLAHLNDHEYEHLTPIQWPVTSTSPTGTARLFTDHRYFTPSHKARFIPTSQHAAVQQPTSELPYIVNTGRIRDQWHTMAITGRAEGLFQHRSEPFIEIATQDAIKEQIKTGDLIELRHPQGVYIARAQVSDDQRAGELFAPIHWNRQFASQGNISNLIEPVVDPYSGQPESKHGRAALKPFTAQWQGLLMVRSGCKYQPTTGYWARVPKAAANQYYLADQQPLDATIAALSAQVSPATSVIESSDNDIYRAAAVKNGQLEWLLAVLPYDQIPPTDWLAEQFAKPQLTHEEEQWLLSLSGGSQDDSGAIICSCFQVGANAIKSSIEAGCKDLDSLTAQLKCGSNCGSCIPELNQLIAAG</sequence>
<dbReference type="SUPFAM" id="SSF50692">
    <property type="entry name" value="ADC-like"/>
    <property type="match status" value="1"/>
</dbReference>
<keyword evidence="4" id="KW-0004">4Fe-4S</keyword>
<dbReference type="GO" id="GO:0042128">
    <property type="term" value="P:nitrate assimilation"/>
    <property type="evidence" value="ECO:0007669"/>
    <property type="project" value="UniProtKB-KW"/>
</dbReference>
<comment type="similarity">
    <text evidence="3">Belongs to the prokaryotic molybdopterin-containing oxidoreductase family. NasA/NapA/NarB subfamily.</text>
</comment>
<dbReference type="Gene3D" id="1.10.10.1100">
    <property type="entry name" value="BFD-like [2Fe-2S]-binding domain"/>
    <property type="match status" value="1"/>
</dbReference>
<evidence type="ECO:0000256" key="8">
    <source>
        <dbReference type="ARBA" id="ARBA00023004"/>
    </source>
</evidence>
<reference evidence="12 13" key="1">
    <citation type="submission" date="2019-01" db="EMBL/GenBank/DDBJ databases">
        <authorList>
            <person name="Chen W.-M."/>
        </authorList>
    </citation>
    <scope>NUCLEOTIDE SEQUENCE [LARGE SCALE GENOMIC DNA]</scope>
    <source>
        <strain evidence="12 13">HPM-16</strain>
    </source>
</reference>
<dbReference type="Pfam" id="PF04324">
    <property type="entry name" value="Fer2_BFD"/>
    <property type="match status" value="1"/>
</dbReference>
<keyword evidence="6" id="KW-0479">Metal-binding</keyword>
<dbReference type="InterPro" id="IPR027467">
    <property type="entry name" value="MopterinOxRdtase_cofactor_BS"/>
</dbReference>
<evidence type="ECO:0000313" key="13">
    <source>
        <dbReference type="Proteomes" id="UP000282818"/>
    </source>
</evidence>
<evidence type="ECO:0000313" key="12">
    <source>
        <dbReference type="EMBL" id="RVU31335.1"/>
    </source>
</evidence>
<dbReference type="Pfam" id="PF01568">
    <property type="entry name" value="Molydop_binding"/>
    <property type="match status" value="1"/>
</dbReference>
<dbReference type="InterPro" id="IPR006656">
    <property type="entry name" value="Mopterin_OxRdtase"/>
</dbReference>
<dbReference type="Proteomes" id="UP000282818">
    <property type="component" value="Unassembled WGS sequence"/>
</dbReference>
<evidence type="ECO:0000256" key="10">
    <source>
        <dbReference type="ARBA" id="ARBA00023063"/>
    </source>
</evidence>
<dbReference type="PANTHER" id="PTHR43105">
    <property type="entry name" value="RESPIRATORY NITRATE REDUCTASE"/>
    <property type="match status" value="1"/>
</dbReference>
<dbReference type="RefSeq" id="WP_127693193.1">
    <property type="nucleotide sequence ID" value="NZ_SACQ01000002.1"/>
</dbReference>
<dbReference type="InterPro" id="IPR041854">
    <property type="entry name" value="BFD-like_2Fe2S-bd_dom_sf"/>
</dbReference>
<dbReference type="InterPro" id="IPR041957">
    <property type="entry name" value="CT_Nitrate-R-NapA-like"/>
</dbReference>
<gene>
    <name evidence="12" type="ORF">EOE65_04940</name>
</gene>
<keyword evidence="5" id="KW-0500">Molybdenum</keyword>
<dbReference type="Pfam" id="PF00384">
    <property type="entry name" value="Molybdopterin"/>
    <property type="match status" value="1"/>
</dbReference>
<dbReference type="Gene3D" id="2.40.40.20">
    <property type="match status" value="1"/>
</dbReference>
<dbReference type="GO" id="GO:0046872">
    <property type="term" value="F:metal ion binding"/>
    <property type="evidence" value="ECO:0007669"/>
    <property type="project" value="UniProtKB-KW"/>
</dbReference>
<comment type="caution">
    <text evidence="12">The sequence shown here is derived from an EMBL/GenBank/DDBJ whole genome shotgun (WGS) entry which is preliminary data.</text>
</comment>
<keyword evidence="7" id="KW-0560">Oxidoreductase</keyword>
<dbReference type="InterPro" id="IPR006963">
    <property type="entry name" value="Mopterin_OxRdtase_4Fe-4S_dom"/>
</dbReference>
<evidence type="ECO:0000256" key="4">
    <source>
        <dbReference type="ARBA" id="ARBA00022485"/>
    </source>
</evidence>
<dbReference type="GO" id="GO:0043546">
    <property type="term" value="F:molybdopterin cofactor binding"/>
    <property type="evidence" value="ECO:0007669"/>
    <property type="project" value="InterPro"/>
</dbReference>
<dbReference type="InterPro" id="IPR050123">
    <property type="entry name" value="Prok_molybdopt-oxidoreductase"/>
</dbReference>
<comment type="cofactor">
    <cofactor evidence="2">
        <name>[4Fe-4S] cluster</name>
        <dbReference type="ChEBI" id="CHEBI:49883"/>
    </cofactor>
</comment>
<dbReference type="Gene3D" id="3.40.228.10">
    <property type="entry name" value="Dimethylsulfoxide Reductase, domain 2"/>
    <property type="match status" value="1"/>
</dbReference>
<keyword evidence="10" id="KW-0534">Nitrate assimilation</keyword>
<dbReference type="GO" id="GO:0051539">
    <property type="term" value="F:4 iron, 4 sulfur cluster binding"/>
    <property type="evidence" value="ECO:0007669"/>
    <property type="project" value="UniProtKB-KW"/>
</dbReference>
<evidence type="ECO:0000256" key="3">
    <source>
        <dbReference type="ARBA" id="ARBA00008747"/>
    </source>
</evidence>
<dbReference type="InterPro" id="IPR006657">
    <property type="entry name" value="MoPterin_dinucl-bd_dom"/>
</dbReference>
<dbReference type="GO" id="GO:1990204">
    <property type="term" value="C:oxidoreductase complex"/>
    <property type="evidence" value="ECO:0007669"/>
    <property type="project" value="UniProtKB-ARBA"/>
</dbReference>
<evidence type="ECO:0000256" key="1">
    <source>
        <dbReference type="ARBA" id="ARBA00001942"/>
    </source>
</evidence>
<dbReference type="Gene3D" id="2.20.25.90">
    <property type="entry name" value="ADC-like domains"/>
    <property type="match status" value="1"/>
</dbReference>
<dbReference type="EMBL" id="SACQ01000002">
    <property type="protein sequence ID" value="RVU31335.1"/>
    <property type="molecule type" value="Genomic_DNA"/>
</dbReference>
<dbReference type="PANTHER" id="PTHR43105:SF9">
    <property type="entry name" value="NADPH-FE(3+) OXIDOREDUCTASE SUBUNIT ALPHA"/>
    <property type="match status" value="1"/>
</dbReference>
<evidence type="ECO:0000256" key="6">
    <source>
        <dbReference type="ARBA" id="ARBA00022723"/>
    </source>
</evidence>
<keyword evidence="13" id="KW-1185">Reference proteome</keyword>
<dbReference type="InterPro" id="IPR009010">
    <property type="entry name" value="Asp_de-COase-like_dom_sf"/>
</dbReference>
<feature type="domain" description="4Fe-4S Mo/W bis-MGD-type" evidence="11">
    <location>
        <begin position="1"/>
        <end position="56"/>
    </location>
</feature>
<proteinExistence type="inferred from homology"/>
<keyword evidence="9" id="KW-0411">Iron-sulfur</keyword>
<dbReference type="PROSITE" id="PS00551">
    <property type="entry name" value="MOLYBDOPTERIN_PROK_1"/>
    <property type="match status" value="1"/>
</dbReference>
<evidence type="ECO:0000259" key="11">
    <source>
        <dbReference type="PROSITE" id="PS51669"/>
    </source>
</evidence>